<dbReference type="PROSITE" id="PS51032">
    <property type="entry name" value="AP2_ERF"/>
    <property type="match status" value="1"/>
</dbReference>
<evidence type="ECO:0000313" key="10">
    <source>
        <dbReference type="EMBL" id="PNR50104.1"/>
    </source>
</evidence>
<dbReference type="EnsemblPlants" id="Pp3c8_24200V3.2">
    <property type="protein sequence ID" value="Pp3c8_24200V3.2"/>
    <property type="gene ID" value="Pp3c8_24200"/>
</dbReference>
<proteinExistence type="inferred from homology"/>
<dbReference type="STRING" id="3218.A0A2K1K8J8"/>
<dbReference type="InterPro" id="IPR001471">
    <property type="entry name" value="AP2/ERF_dom"/>
</dbReference>
<organism evidence="10">
    <name type="scientific">Physcomitrium patens</name>
    <name type="common">Spreading-leaved earth moss</name>
    <name type="synonym">Physcomitrella patens</name>
    <dbReference type="NCBI Taxonomy" id="3218"/>
    <lineage>
        <taxon>Eukaryota</taxon>
        <taxon>Viridiplantae</taxon>
        <taxon>Streptophyta</taxon>
        <taxon>Embryophyta</taxon>
        <taxon>Bryophyta</taxon>
        <taxon>Bryophytina</taxon>
        <taxon>Bryopsida</taxon>
        <taxon>Funariidae</taxon>
        <taxon>Funariales</taxon>
        <taxon>Funariaceae</taxon>
        <taxon>Physcomitrium</taxon>
    </lineage>
</organism>
<dbReference type="Gramene" id="Pp3c8_24200V3.1">
    <property type="protein sequence ID" value="Pp3c8_24200V3.1"/>
    <property type="gene ID" value="Pp3c8_24200"/>
</dbReference>
<dbReference type="GeneID" id="112285447"/>
<evidence type="ECO:0000256" key="3">
    <source>
        <dbReference type="ARBA" id="ARBA00023015"/>
    </source>
</evidence>
<dbReference type="GO" id="GO:0003700">
    <property type="term" value="F:DNA-binding transcription factor activity"/>
    <property type="evidence" value="ECO:0007669"/>
    <property type="project" value="InterPro"/>
</dbReference>
<comment type="subcellular location">
    <subcellularLocation>
        <location evidence="1">Nucleus</location>
    </subcellularLocation>
</comment>
<dbReference type="Pfam" id="PF00847">
    <property type="entry name" value="AP2"/>
    <property type="match status" value="1"/>
</dbReference>
<keyword evidence="2" id="KW-0936">Ethylene signaling pathway</keyword>
<keyword evidence="6" id="KW-0539">Nucleus</keyword>
<dbReference type="PANTHER" id="PTHR31657">
    <property type="entry name" value="ETHYLENE-RESPONSIVE TRANSCRIPTION FACTOR ERF061"/>
    <property type="match status" value="1"/>
</dbReference>
<reference evidence="10 12" key="1">
    <citation type="journal article" date="2008" name="Science">
        <title>The Physcomitrella genome reveals evolutionary insights into the conquest of land by plants.</title>
        <authorList>
            <person name="Rensing S."/>
            <person name="Lang D."/>
            <person name="Zimmer A."/>
            <person name="Terry A."/>
            <person name="Salamov A."/>
            <person name="Shapiro H."/>
            <person name="Nishiyama T."/>
            <person name="Perroud P.-F."/>
            <person name="Lindquist E."/>
            <person name="Kamisugi Y."/>
            <person name="Tanahashi T."/>
            <person name="Sakakibara K."/>
            <person name="Fujita T."/>
            <person name="Oishi K."/>
            <person name="Shin-I T."/>
            <person name="Kuroki Y."/>
            <person name="Toyoda A."/>
            <person name="Suzuki Y."/>
            <person name="Hashimoto A."/>
            <person name="Yamaguchi K."/>
            <person name="Sugano A."/>
            <person name="Kohara Y."/>
            <person name="Fujiyama A."/>
            <person name="Anterola A."/>
            <person name="Aoki S."/>
            <person name="Ashton N."/>
            <person name="Barbazuk W.B."/>
            <person name="Barker E."/>
            <person name="Bennetzen J."/>
            <person name="Bezanilla M."/>
            <person name="Blankenship R."/>
            <person name="Cho S.H."/>
            <person name="Dutcher S."/>
            <person name="Estelle M."/>
            <person name="Fawcett J.A."/>
            <person name="Gundlach H."/>
            <person name="Hanada K."/>
            <person name="Heyl A."/>
            <person name="Hicks K.A."/>
            <person name="Hugh J."/>
            <person name="Lohr M."/>
            <person name="Mayer K."/>
            <person name="Melkozernov A."/>
            <person name="Murata T."/>
            <person name="Nelson D."/>
            <person name="Pils B."/>
            <person name="Prigge M."/>
            <person name="Reiss B."/>
            <person name="Renner T."/>
            <person name="Rombauts S."/>
            <person name="Rushton P."/>
            <person name="Sanderfoot A."/>
            <person name="Schween G."/>
            <person name="Shiu S.-H."/>
            <person name="Stueber K."/>
            <person name="Theodoulou F.L."/>
            <person name="Tu H."/>
            <person name="Van de Peer Y."/>
            <person name="Verrier P.J."/>
            <person name="Waters E."/>
            <person name="Wood A."/>
            <person name="Yang L."/>
            <person name="Cove D."/>
            <person name="Cuming A."/>
            <person name="Hasebe M."/>
            <person name="Lucas S."/>
            <person name="Mishler D.B."/>
            <person name="Reski R."/>
            <person name="Grigoriev I."/>
            <person name="Quatrano R.S."/>
            <person name="Boore J.L."/>
        </authorList>
    </citation>
    <scope>NUCLEOTIDE SEQUENCE [LARGE SCALE GENOMIC DNA]</scope>
    <source>
        <strain evidence="11 12">cv. Gransden 2004</strain>
    </source>
</reference>
<comment type="similarity">
    <text evidence="7">Belongs to the AP2/ERF transcription factor family. ERF subfamily.</text>
</comment>
<dbReference type="FunFam" id="3.30.730.10:FF:000001">
    <property type="entry name" value="Ethylene-responsive transcription factor 2"/>
    <property type="match status" value="1"/>
</dbReference>
<feature type="region of interest" description="Disordered" evidence="8">
    <location>
        <begin position="215"/>
        <end position="252"/>
    </location>
</feature>
<accession>A0A2K1K8J8</accession>
<dbReference type="SMART" id="SM00380">
    <property type="entry name" value="AP2"/>
    <property type="match status" value="1"/>
</dbReference>
<dbReference type="GO" id="GO:0009873">
    <property type="term" value="P:ethylene-activated signaling pathway"/>
    <property type="evidence" value="ECO:0007669"/>
    <property type="project" value="UniProtKB-KW"/>
</dbReference>
<feature type="compositionally biased region" description="Low complexity" evidence="8">
    <location>
        <begin position="314"/>
        <end position="332"/>
    </location>
</feature>
<evidence type="ECO:0000256" key="1">
    <source>
        <dbReference type="ARBA" id="ARBA00004123"/>
    </source>
</evidence>
<protein>
    <recommendedName>
        <fullName evidence="9">AP2/ERF domain-containing protein</fullName>
    </recommendedName>
</protein>
<dbReference type="EMBL" id="ABEU02000008">
    <property type="protein sequence ID" value="PNR50104.1"/>
    <property type="molecule type" value="Genomic_DNA"/>
</dbReference>
<name>A0A2K1K8J8_PHYPA</name>
<evidence type="ECO:0000313" key="12">
    <source>
        <dbReference type="Proteomes" id="UP000006727"/>
    </source>
</evidence>
<feature type="region of interest" description="Disordered" evidence="8">
    <location>
        <begin position="314"/>
        <end position="338"/>
    </location>
</feature>
<reference evidence="10 12" key="2">
    <citation type="journal article" date="2018" name="Plant J.">
        <title>The Physcomitrella patens chromosome-scale assembly reveals moss genome structure and evolution.</title>
        <authorList>
            <person name="Lang D."/>
            <person name="Ullrich K.K."/>
            <person name="Murat F."/>
            <person name="Fuchs J."/>
            <person name="Jenkins J."/>
            <person name="Haas F.B."/>
            <person name="Piednoel M."/>
            <person name="Gundlach H."/>
            <person name="Van Bel M."/>
            <person name="Meyberg R."/>
            <person name="Vives C."/>
            <person name="Morata J."/>
            <person name="Symeonidi A."/>
            <person name="Hiss M."/>
            <person name="Muchero W."/>
            <person name="Kamisugi Y."/>
            <person name="Saleh O."/>
            <person name="Blanc G."/>
            <person name="Decker E.L."/>
            <person name="van Gessel N."/>
            <person name="Grimwood J."/>
            <person name="Hayes R.D."/>
            <person name="Graham S.W."/>
            <person name="Gunter L.E."/>
            <person name="McDaniel S.F."/>
            <person name="Hoernstein S.N.W."/>
            <person name="Larsson A."/>
            <person name="Li F.W."/>
            <person name="Perroud P.F."/>
            <person name="Phillips J."/>
            <person name="Ranjan P."/>
            <person name="Rokshar D.S."/>
            <person name="Rothfels C.J."/>
            <person name="Schneider L."/>
            <person name="Shu S."/>
            <person name="Stevenson D.W."/>
            <person name="Thummler F."/>
            <person name="Tillich M."/>
            <person name="Villarreal Aguilar J.C."/>
            <person name="Widiez T."/>
            <person name="Wong G.K."/>
            <person name="Wymore A."/>
            <person name="Zhang Y."/>
            <person name="Zimmer A.D."/>
            <person name="Quatrano R.S."/>
            <person name="Mayer K.F.X."/>
            <person name="Goodstein D."/>
            <person name="Casacuberta J.M."/>
            <person name="Vandepoele K."/>
            <person name="Reski R."/>
            <person name="Cuming A.C."/>
            <person name="Tuskan G.A."/>
            <person name="Maumus F."/>
            <person name="Salse J."/>
            <person name="Schmutz J."/>
            <person name="Rensing S.A."/>
        </authorList>
    </citation>
    <scope>NUCLEOTIDE SEQUENCE [LARGE SCALE GENOMIC DNA]</scope>
    <source>
        <strain evidence="11 12">cv. Gransden 2004</strain>
    </source>
</reference>
<dbReference type="RefSeq" id="XP_024382060.1">
    <property type="nucleotide sequence ID" value="XM_024526292.2"/>
</dbReference>
<evidence type="ECO:0000256" key="8">
    <source>
        <dbReference type="SAM" id="MobiDB-lite"/>
    </source>
</evidence>
<dbReference type="KEGG" id="ppp:112285447"/>
<reference evidence="11" key="3">
    <citation type="submission" date="2020-12" db="UniProtKB">
        <authorList>
            <consortium name="EnsemblPlants"/>
        </authorList>
    </citation>
    <scope>IDENTIFICATION</scope>
</reference>
<dbReference type="GO" id="GO:0000976">
    <property type="term" value="F:transcription cis-regulatory region binding"/>
    <property type="evidence" value="ECO:0007669"/>
    <property type="project" value="UniProtKB-ARBA"/>
</dbReference>
<dbReference type="PRINTS" id="PR00367">
    <property type="entry name" value="ETHRSPELEMNT"/>
</dbReference>
<feature type="region of interest" description="Disordered" evidence="8">
    <location>
        <begin position="1"/>
        <end position="34"/>
    </location>
</feature>
<keyword evidence="12" id="KW-1185">Reference proteome</keyword>
<evidence type="ECO:0000256" key="6">
    <source>
        <dbReference type="ARBA" id="ARBA00023242"/>
    </source>
</evidence>
<dbReference type="CDD" id="cd00018">
    <property type="entry name" value="AP2"/>
    <property type="match status" value="1"/>
</dbReference>
<evidence type="ECO:0000256" key="7">
    <source>
        <dbReference type="ARBA" id="ARBA00024343"/>
    </source>
</evidence>
<dbReference type="InterPro" id="IPR016177">
    <property type="entry name" value="DNA-bd_dom_sf"/>
</dbReference>
<dbReference type="PANTHER" id="PTHR31657:SF87">
    <property type="entry name" value="ETHYLENE-RESPONSIVE TRANSCRIPTION FACTOR RAP2-13"/>
    <property type="match status" value="1"/>
</dbReference>
<dbReference type="AlphaFoldDB" id="A0A2K1K8J8"/>
<keyword evidence="3" id="KW-0805">Transcription regulation</keyword>
<dbReference type="EnsemblPlants" id="Pp3c8_24200V3.1">
    <property type="protein sequence ID" value="Pp3c8_24200V3.1"/>
    <property type="gene ID" value="Pp3c8_24200"/>
</dbReference>
<dbReference type="OrthoDB" id="10038011at2759"/>
<dbReference type="Gene3D" id="3.30.730.10">
    <property type="entry name" value="AP2/ERF domain"/>
    <property type="match status" value="1"/>
</dbReference>
<gene>
    <name evidence="11" type="primary">LOC112285447</name>
    <name evidence="10" type="ORF">PHYPA_012001</name>
</gene>
<evidence type="ECO:0000256" key="5">
    <source>
        <dbReference type="ARBA" id="ARBA00023163"/>
    </source>
</evidence>
<evidence type="ECO:0000259" key="9">
    <source>
        <dbReference type="PROSITE" id="PS51032"/>
    </source>
</evidence>
<dbReference type="PaxDb" id="3218-PP1S221_67V6.1"/>
<feature type="domain" description="AP2/ERF" evidence="9">
    <location>
        <begin position="163"/>
        <end position="220"/>
    </location>
</feature>
<evidence type="ECO:0000313" key="11">
    <source>
        <dbReference type="EnsemblPlants" id="Pp3c8_24200V3.1"/>
    </source>
</evidence>
<sequence>MAVMGYSRNSSREREGQRTFHETHDGSSSSGRGSVADSCSACGSLSTVGSNNCSFEQQFQRTMYSASSPQCVEQGFCSTLGPVSSQIHVGLAEAYIGDPIQCSLPPGLSAYRAISYDHSQMILSQPQDSVNRIPPRKLWNPSVHLGTRTKNLKATVQKKNGPKYKGVRQRRWGKWVAEIRIPRQRTRRWLGSFDTAEEAARAYDAASVSLRGEGTHRNFPREESHQRVLGSGAQSSVDDSGVFTPASPNRNSLALDDTALGTAYPTVCEAKIHAGDIGLPLIEPITKHGTQELEVESRVFGNVWYADHFSFLESGSSTSSPFRSTPGTSSTSETRYVSSPGSDATGILLEGWSPDYLDDFLGGVQSSAHDISWDWDEFQIPPPASPKSFQDLDVVPVSGISSNTSICSTNRSSVRLSSSREVLVWKPCGVNEVLQG</sequence>
<dbReference type="SUPFAM" id="SSF54171">
    <property type="entry name" value="DNA-binding domain"/>
    <property type="match status" value="1"/>
</dbReference>
<evidence type="ECO:0000256" key="4">
    <source>
        <dbReference type="ARBA" id="ARBA00023125"/>
    </source>
</evidence>
<keyword evidence="5" id="KW-0804">Transcription</keyword>
<evidence type="ECO:0000256" key="2">
    <source>
        <dbReference type="ARBA" id="ARBA00022745"/>
    </source>
</evidence>
<dbReference type="InterPro" id="IPR051758">
    <property type="entry name" value="ERF/AP2-like"/>
</dbReference>
<dbReference type="Gramene" id="Pp3c8_24200V3.2">
    <property type="protein sequence ID" value="Pp3c8_24200V3.2"/>
    <property type="gene ID" value="Pp3c8_24200"/>
</dbReference>
<dbReference type="GO" id="GO:0005634">
    <property type="term" value="C:nucleus"/>
    <property type="evidence" value="ECO:0007669"/>
    <property type="project" value="UniProtKB-SubCell"/>
</dbReference>
<feature type="compositionally biased region" description="Basic and acidic residues" evidence="8">
    <location>
        <begin position="10"/>
        <end position="25"/>
    </location>
</feature>
<dbReference type="InterPro" id="IPR036955">
    <property type="entry name" value="AP2/ERF_dom_sf"/>
</dbReference>
<keyword evidence="4" id="KW-0238">DNA-binding</keyword>
<dbReference type="Proteomes" id="UP000006727">
    <property type="component" value="Chromosome 8"/>
</dbReference>
<feature type="compositionally biased region" description="Basic and acidic residues" evidence="8">
    <location>
        <begin position="215"/>
        <end position="226"/>
    </location>
</feature>